<gene>
    <name evidence="2" type="ORF">BTO28_04935</name>
</gene>
<evidence type="ECO:0000313" key="3">
    <source>
        <dbReference type="Proteomes" id="UP000188613"/>
    </source>
</evidence>
<name>A0A1V2AAK7_9BACI</name>
<dbReference type="OrthoDB" id="9795306at2"/>
<evidence type="ECO:0000259" key="1">
    <source>
        <dbReference type="Pfam" id="PF00903"/>
    </source>
</evidence>
<comment type="caution">
    <text evidence="2">The sequence shown here is derived from an EMBL/GenBank/DDBJ whole genome shotgun (WGS) entry which is preliminary data.</text>
</comment>
<dbReference type="RefSeq" id="WP_076764437.1">
    <property type="nucleotide sequence ID" value="NZ_MSFI01000008.1"/>
</dbReference>
<accession>A0A1V2AAK7</accession>
<dbReference type="Pfam" id="PF00903">
    <property type="entry name" value="Glyoxalase"/>
    <property type="match status" value="1"/>
</dbReference>
<sequence>MKSASPFILVKDVRESVEYYQSIFGGDIKILNEHAGKLLHAELHLGGSLIHFADTYGKQNETKDANVIMQFGSEEEITNAYEKLAADGGAIKVKLADTFFGALHGQVTDCKNGINWVMNFQR</sequence>
<dbReference type="Proteomes" id="UP000188613">
    <property type="component" value="Unassembled WGS sequence"/>
</dbReference>
<protein>
    <recommendedName>
        <fullName evidence="1">Glyoxalase/fosfomycin resistance/dioxygenase domain-containing protein</fullName>
    </recommendedName>
</protein>
<dbReference type="EMBL" id="MSFI01000008">
    <property type="protein sequence ID" value="OMP67834.1"/>
    <property type="molecule type" value="Genomic_DNA"/>
</dbReference>
<reference evidence="2 3" key="1">
    <citation type="submission" date="2016-12" db="EMBL/GenBank/DDBJ databases">
        <title>Domibacillus sp. SAB 38T whole genome sequencing.</title>
        <authorList>
            <person name="Verma A."/>
            <person name="Ojha A.K."/>
            <person name="Krishnamurthi S."/>
        </authorList>
    </citation>
    <scope>NUCLEOTIDE SEQUENCE [LARGE SCALE GENOMIC DNA]</scope>
    <source>
        <strain evidence="2 3">SAB 38</strain>
    </source>
</reference>
<organism evidence="2 3">
    <name type="scientific">Domibacillus epiphyticus</name>
    <dbReference type="NCBI Taxonomy" id="1714355"/>
    <lineage>
        <taxon>Bacteria</taxon>
        <taxon>Bacillati</taxon>
        <taxon>Bacillota</taxon>
        <taxon>Bacilli</taxon>
        <taxon>Bacillales</taxon>
        <taxon>Bacillaceae</taxon>
        <taxon>Domibacillus</taxon>
    </lineage>
</organism>
<dbReference type="InterPro" id="IPR004360">
    <property type="entry name" value="Glyas_Fos-R_dOase_dom"/>
</dbReference>
<dbReference type="SUPFAM" id="SSF54593">
    <property type="entry name" value="Glyoxalase/Bleomycin resistance protein/Dihydroxybiphenyl dioxygenase"/>
    <property type="match status" value="1"/>
</dbReference>
<feature type="domain" description="Glyoxalase/fosfomycin resistance/dioxygenase" evidence="1">
    <location>
        <begin position="8"/>
        <end position="116"/>
    </location>
</feature>
<evidence type="ECO:0000313" key="2">
    <source>
        <dbReference type="EMBL" id="OMP67834.1"/>
    </source>
</evidence>
<dbReference type="Gene3D" id="3.10.180.10">
    <property type="entry name" value="2,3-Dihydroxybiphenyl 1,2-Dioxygenase, domain 1"/>
    <property type="match status" value="1"/>
</dbReference>
<dbReference type="AlphaFoldDB" id="A0A1V2AAK7"/>
<proteinExistence type="predicted"/>
<keyword evidence="3" id="KW-1185">Reference proteome</keyword>
<dbReference type="STRING" id="1714355.BTO28_04935"/>
<dbReference type="InterPro" id="IPR029068">
    <property type="entry name" value="Glyas_Bleomycin-R_OHBP_Dase"/>
</dbReference>